<feature type="domain" description="HTH cro/C1-type" evidence="1">
    <location>
        <begin position="22"/>
        <end position="62"/>
    </location>
</feature>
<evidence type="ECO:0000313" key="2">
    <source>
        <dbReference type="EMBL" id="MBC8531994.1"/>
    </source>
</evidence>
<dbReference type="AlphaFoldDB" id="A0A926HPT1"/>
<dbReference type="Proteomes" id="UP000623172">
    <property type="component" value="Unassembled WGS sequence"/>
</dbReference>
<dbReference type="Gene3D" id="1.10.260.40">
    <property type="entry name" value="lambda repressor-like DNA-binding domains"/>
    <property type="match status" value="1"/>
</dbReference>
<dbReference type="SMART" id="SM00530">
    <property type="entry name" value="HTH_XRE"/>
    <property type="match status" value="1"/>
</dbReference>
<dbReference type="CDD" id="cd00093">
    <property type="entry name" value="HTH_XRE"/>
    <property type="match status" value="1"/>
</dbReference>
<dbReference type="EMBL" id="JACRSR010000004">
    <property type="protein sequence ID" value="MBC8531994.1"/>
    <property type="molecule type" value="Genomic_DNA"/>
</dbReference>
<gene>
    <name evidence="2" type="ORF">H8696_09060</name>
</gene>
<reference evidence="2" key="1">
    <citation type="submission" date="2020-08" db="EMBL/GenBank/DDBJ databases">
        <title>Genome public.</title>
        <authorList>
            <person name="Liu C."/>
            <person name="Sun Q."/>
        </authorList>
    </citation>
    <scope>NUCLEOTIDE SEQUENCE</scope>
    <source>
        <strain evidence="2">NSJ-53</strain>
    </source>
</reference>
<organism evidence="2 3">
    <name type="scientific">Gehongia tenuis</name>
    <dbReference type="NCBI Taxonomy" id="2763655"/>
    <lineage>
        <taxon>Bacteria</taxon>
        <taxon>Bacillati</taxon>
        <taxon>Bacillota</taxon>
        <taxon>Clostridia</taxon>
        <taxon>Christensenellales</taxon>
        <taxon>Christensenellaceae</taxon>
        <taxon>Gehongia</taxon>
    </lineage>
</organism>
<dbReference type="Pfam" id="PF13443">
    <property type="entry name" value="HTH_26"/>
    <property type="match status" value="1"/>
</dbReference>
<evidence type="ECO:0000313" key="3">
    <source>
        <dbReference type="Proteomes" id="UP000623172"/>
    </source>
</evidence>
<accession>A0A926HPT1</accession>
<dbReference type="GO" id="GO:0003677">
    <property type="term" value="F:DNA binding"/>
    <property type="evidence" value="ECO:0007669"/>
    <property type="project" value="InterPro"/>
</dbReference>
<dbReference type="RefSeq" id="WP_249316916.1">
    <property type="nucleotide sequence ID" value="NZ_JACRSR010000004.1"/>
</dbReference>
<dbReference type="PROSITE" id="PS50943">
    <property type="entry name" value="HTH_CROC1"/>
    <property type="match status" value="1"/>
</dbReference>
<keyword evidence="3" id="KW-1185">Reference proteome</keyword>
<dbReference type="InterPro" id="IPR010982">
    <property type="entry name" value="Lambda_DNA-bd_dom_sf"/>
</dbReference>
<name>A0A926HPT1_9FIRM</name>
<dbReference type="InterPro" id="IPR001387">
    <property type="entry name" value="Cro/C1-type_HTH"/>
</dbReference>
<proteinExistence type="predicted"/>
<dbReference type="SUPFAM" id="SSF47413">
    <property type="entry name" value="lambda repressor-like DNA-binding domains"/>
    <property type="match status" value="1"/>
</dbReference>
<comment type="caution">
    <text evidence="2">The sequence shown here is derived from an EMBL/GenBank/DDBJ whole genome shotgun (WGS) entry which is preliminary data.</text>
</comment>
<sequence>MDITVERIVQLIKSKKIAEATFAEDIGMGRNTVNNWKGGRSKTYLKKVDAIADYFGVSVDYLLGRTDNPAPPRLNADNAIIVQGDYVGPVTEDERVFVEQVLKAYREQQKHDKS</sequence>
<evidence type="ECO:0000259" key="1">
    <source>
        <dbReference type="PROSITE" id="PS50943"/>
    </source>
</evidence>
<protein>
    <submittedName>
        <fullName evidence="2">Helix-turn-helix transcriptional regulator</fullName>
    </submittedName>
</protein>